<dbReference type="EMBL" id="AP012029">
    <property type="protein sequence ID" value="BAJ62655.1"/>
    <property type="molecule type" value="Genomic_DNA"/>
</dbReference>
<evidence type="ECO:0000256" key="1">
    <source>
        <dbReference type="ARBA" id="ARBA00022729"/>
    </source>
</evidence>
<keyword evidence="2" id="KW-1133">Transmembrane helix</keyword>
<evidence type="ECO:0000313" key="5">
    <source>
        <dbReference type="Proteomes" id="UP000008922"/>
    </source>
</evidence>
<accession>E8N1Q0</accession>
<dbReference type="PANTHER" id="PTHR35788">
    <property type="entry name" value="EXPORTED PROTEIN-RELATED"/>
    <property type="match status" value="1"/>
</dbReference>
<keyword evidence="2" id="KW-0812">Transmembrane</keyword>
<dbReference type="InterPro" id="IPR022029">
    <property type="entry name" value="YoaR-like_PG-bd"/>
</dbReference>
<dbReference type="STRING" id="926569.ANT_06210"/>
<gene>
    <name evidence="4" type="ordered locus">ANT_06210</name>
</gene>
<dbReference type="InterPro" id="IPR011098">
    <property type="entry name" value="G5_dom"/>
</dbReference>
<reference evidence="4 5" key="1">
    <citation type="submission" date="2010-12" db="EMBL/GenBank/DDBJ databases">
        <title>Whole genome sequence of Anaerolinea thermophila UNI-1.</title>
        <authorList>
            <person name="Narita-Yamada S."/>
            <person name="Kishi E."/>
            <person name="Watanabe Y."/>
            <person name="Takasaki K."/>
            <person name="Ankai A."/>
            <person name="Oguchi A."/>
            <person name="Fukui S."/>
            <person name="Takahashi M."/>
            <person name="Yashiro I."/>
            <person name="Hosoyama A."/>
            <person name="Sekiguchi Y."/>
            <person name="Hanada S."/>
            <person name="Fujita N."/>
        </authorList>
    </citation>
    <scope>NUCLEOTIDE SEQUENCE [LARGE SCALE GENOMIC DNA]</scope>
    <source>
        <strain evidence="5">DSM 14523 / JCM 11388 / NBRC 100420 / UNI-1</strain>
    </source>
</reference>
<evidence type="ECO:0000256" key="2">
    <source>
        <dbReference type="SAM" id="Phobius"/>
    </source>
</evidence>
<feature type="transmembrane region" description="Helical" evidence="2">
    <location>
        <begin position="23"/>
        <end position="49"/>
    </location>
</feature>
<organism evidence="4 5">
    <name type="scientific">Anaerolinea thermophila (strain DSM 14523 / JCM 11388 / NBRC 100420 / UNI-1)</name>
    <dbReference type="NCBI Taxonomy" id="926569"/>
    <lineage>
        <taxon>Bacteria</taxon>
        <taxon>Bacillati</taxon>
        <taxon>Chloroflexota</taxon>
        <taxon>Anaerolineae</taxon>
        <taxon>Anaerolineales</taxon>
        <taxon>Anaerolineaceae</taxon>
        <taxon>Anaerolinea</taxon>
    </lineage>
</organism>
<dbReference type="RefSeq" id="WP_013559050.1">
    <property type="nucleotide sequence ID" value="NC_014960.1"/>
</dbReference>
<keyword evidence="2" id="KW-0472">Membrane</keyword>
<proteinExistence type="predicted"/>
<dbReference type="Pfam" id="PF12229">
    <property type="entry name" value="PG_binding_4"/>
    <property type="match status" value="2"/>
</dbReference>
<dbReference type="SMART" id="SM01208">
    <property type="entry name" value="G5"/>
    <property type="match status" value="1"/>
</dbReference>
<evidence type="ECO:0000259" key="3">
    <source>
        <dbReference type="SMART" id="SM01208"/>
    </source>
</evidence>
<sequence length="619" mass="68094">MSTISYPVRRPTPQPRAITLEQVLLAGMLGVVLFVVVLVIFFLGFQIVYAGRIFPGVSVAGIDVSGMTPREAAQEIQRRITYPQTGKLVLKDGERFWIVTPAELGLALDASASARAAFQIGRSGDPFTRLWEQSLTLASGKDVPPVLLLDQRVTFAYLNNLATQIDVPAKDATLQVEGTEVKVTPGQIGRKLDLNASLILVSVQMQTLKDAILNLYVQEEKPAILDASTAAEQARRILSTPLTLTLPATDNSGDGPWTIPPEQLAQMLVIRRAEADGNTRYQVGLNETYLLTYLSDLAPKLRRSPVNARFIFKDDTRQLEVIQNAVIGRELDVSASANFIQEKLAQGEHEIALQINYTNPPVTDEMTGEQLGITELVQATTTYFRGSSAARVQNIKAAASKFHGLLVAPGETFSMAQALGDITLDNGYAEALIIIGGQTIKGVGGGVCQVSTTLFRNAFFAGFPIVERHAHAYRVGYYEQTASGHSDRLAGLDATVFVPLVDFKFVNDTPYWLLMETYINGYSLTWKFYSTKDGRTVEWDTTGPTNVVDPPETVYRENPDLKQGEIKQVEWAAKGADVTVTRRVYKNGALYFSDQFVTHYEPWGEVFEYGPGTELPPKE</sequence>
<dbReference type="HOGENOM" id="CLU_011572_1_0_0"/>
<dbReference type="KEGG" id="atm:ANT_06210"/>
<keyword evidence="5" id="KW-1185">Reference proteome</keyword>
<dbReference type="InterPro" id="IPR007391">
    <property type="entry name" value="Vancomycin_resist_VanW"/>
</dbReference>
<dbReference type="Pfam" id="PF04294">
    <property type="entry name" value="VanW"/>
    <property type="match status" value="1"/>
</dbReference>
<dbReference type="AlphaFoldDB" id="E8N1Q0"/>
<dbReference type="InterPro" id="IPR052913">
    <property type="entry name" value="Glycopeptide_resist_protein"/>
</dbReference>
<evidence type="ECO:0000313" key="4">
    <source>
        <dbReference type="EMBL" id="BAJ62655.1"/>
    </source>
</evidence>
<protein>
    <recommendedName>
        <fullName evidence="3">G5 domain-containing protein</fullName>
    </recommendedName>
</protein>
<keyword evidence="1" id="KW-0732">Signal</keyword>
<dbReference type="InParanoid" id="E8N1Q0"/>
<dbReference type="Proteomes" id="UP000008922">
    <property type="component" value="Chromosome"/>
</dbReference>
<dbReference type="OrthoDB" id="9797191at2"/>
<name>E8N1Q0_ANATU</name>
<dbReference type="PANTHER" id="PTHR35788:SF1">
    <property type="entry name" value="EXPORTED PROTEIN"/>
    <property type="match status" value="1"/>
</dbReference>
<feature type="domain" description="G5" evidence="3">
    <location>
        <begin position="539"/>
        <end position="613"/>
    </location>
</feature>
<dbReference type="eggNOG" id="COG2720">
    <property type="taxonomic scope" value="Bacteria"/>
</dbReference>